<dbReference type="Pfam" id="PF00440">
    <property type="entry name" value="TetR_N"/>
    <property type="match status" value="1"/>
</dbReference>
<keyword evidence="2 4" id="KW-0238">DNA-binding</keyword>
<organism evidence="6 7">
    <name type="scientific">Nocardiopsis sinuspersici</name>
    <dbReference type="NCBI Taxonomy" id="501010"/>
    <lineage>
        <taxon>Bacteria</taxon>
        <taxon>Bacillati</taxon>
        <taxon>Actinomycetota</taxon>
        <taxon>Actinomycetes</taxon>
        <taxon>Streptosporangiales</taxon>
        <taxon>Nocardiopsidaceae</taxon>
        <taxon>Nocardiopsis</taxon>
    </lineage>
</organism>
<evidence type="ECO:0000256" key="3">
    <source>
        <dbReference type="ARBA" id="ARBA00023163"/>
    </source>
</evidence>
<reference evidence="7" key="1">
    <citation type="submission" date="2016-08" db="EMBL/GenBank/DDBJ databases">
        <authorList>
            <person name="Tokovenko B."/>
            <person name="Kalinowski J."/>
        </authorList>
    </citation>
    <scope>NUCLEOTIDE SEQUENCE [LARGE SCALE GENOMIC DNA]</scope>
    <source>
        <strain evidence="7">UTMC102</strain>
    </source>
</reference>
<evidence type="ECO:0000313" key="6">
    <source>
        <dbReference type="EMBL" id="OOC54873.1"/>
    </source>
</evidence>
<name>A0A1V3C2G0_9ACTN</name>
<evidence type="ECO:0000259" key="5">
    <source>
        <dbReference type="PROSITE" id="PS50977"/>
    </source>
</evidence>
<gene>
    <name evidence="6" type="ORF">NOSIN_14580</name>
</gene>
<dbReference type="GO" id="GO:0003700">
    <property type="term" value="F:DNA-binding transcription factor activity"/>
    <property type="evidence" value="ECO:0007669"/>
    <property type="project" value="TreeGrafter"/>
</dbReference>
<accession>A0A1V3C2G0</accession>
<dbReference type="Gene3D" id="1.10.357.10">
    <property type="entry name" value="Tetracycline Repressor, domain 2"/>
    <property type="match status" value="1"/>
</dbReference>
<dbReference type="InterPro" id="IPR050109">
    <property type="entry name" value="HTH-type_TetR-like_transc_reg"/>
</dbReference>
<keyword evidence="3" id="KW-0804">Transcription</keyword>
<comment type="caution">
    <text evidence="6">The sequence shown here is derived from an EMBL/GenBank/DDBJ whole genome shotgun (WGS) entry which is preliminary data.</text>
</comment>
<proteinExistence type="predicted"/>
<feature type="domain" description="HTH tetR-type" evidence="5">
    <location>
        <begin position="21"/>
        <end position="81"/>
    </location>
</feature>
<dbReference type="AlphaFoldDB" id="A0A1V3C2G0"/>
<dbReference type="PROSITE" id="PS50977">
    <property type="entry name" value="HTH_TETR_2"/>
    <property type="match status" value="1"/>
</dbReference>
<dbReference type="OrthoDB" id="3787664at2"/>
<dbReference type="InterPro" id="IPR001647">
    <property type="entry name" value="HTH_TetR"/>
</dbReference>
<protein>
    <submittedName>
        <fullName evidence="6">TetR family transcriptional regulator</fullName>
    </submittedName>
</protein>
<evidence type="ECO:0000256" key="1">
    <source>
        <dbReference type="ARBA" id="ARBA00023015"/>
    </source>
</evidence>
<sequence length="223" mass="25196">MTVEPLGNEEPALPLRERKKLRTRRVLADTALRMFLERGFDETTLEDLVNTVEVSVRTFFRYYSSKEEVAMAAEGELWEAYAAEVARLRISGPVLPRLRDCYAHAVRGLSEDWAERYLATRRLAARTPALRVHHAGTTQDLHERLVGMLEDELGIDGREDVRLRLIGEMALASVRYGTKNWMRTREHRGGSDDTETLITEVGRAFDALPSALALSPDTLARSG</sequence>
<dbReference type="GO" id="GO:0000976">
    <property type="term" value="F:transcription cis-regulatory region binding"/>
    <property type="evidence" value="ECO:0007669"/>
    <property type="project" value="TreeGrafter"/>
</dbReference>
<dbReference type="Proteomes" id="UP000189004">
    <property type="component" value="Unassembled WGS sequence"/>
</dbReference>
<dbReference type="RefSeq" id="WP_077691294.1">
    <property type="nucleotide sequence ID" value="NZ_MCOK01000001.1"/>
</dbReference>
<keyword evidence="7" id="KW-1185">Reference proteome</keyword>
<dbReference type="PANTHER" id="PTHR30055:SF238">
    <property type="entry name" value="MYCOFACTOCIN BIOSYNTHESIS TRANSCRIPTIONAL REGULATOR MFTR-RELATED"/>
    <property type="match status" value="1"/>
</dbReference>
<feature type="DNA-binding region" description="H-T-H motif" evidence="4">
    <location>
        <begin position="44"/>
        <end position="63"/>
    </location>
</feature>
<evidence type="ECO:0000313" key="7">
    <source>
        <dbReference type="Proteomes" id="UP000189004"/>
    </source>
</evidence>
<keyword evidence="1" id="KW-0805">Transcription regulation</keyword>
<dbReference type="STRING" id="501010.NOSIN_14580"/>
<evidence type="ECO:0000256" key="2">
    <source>
        <dbReference type="ARBA" id="ARBA00023125"/>
    </source>
</evidence>
<evidence type="ECO:0000256" key="4">
    <source>
        <dbReference type="PROSITE-ProRule" id="PRU00335"/>
    </source>
</evidence>
<dbReference type="PANTHER" id="PTHR30055">
    <property type="entry name" value="HTH-TYPE TRANSCRIPTIONAL REGULATOR RUTR"/>
    <property type="match status" value="1"/>
</dbReference>
<dbReference type="InterPro" id="IPR009057">
    <property type="entry name" value="Homeodomain-like_sf"/>
</dbReference>
<dbReference type="EMBL" id="MCOK01000001">
    <property type="protein sequence ID" value="OOC54873.1"/>
    <property type="molecule type" value="Genomic_DNA"/>
</dbReference>
<dbReference type="SUPFAM" id="SSF46689">
    <property type="entry name" value="Homeodomain-like"/>
    <property type="match status" value="1"/>
</dbReference>